<evidence type="ECO:0000256" key="1">
    <source>
        <dbReference type="SAM" id="MobiDB-lite"/>
    </source>
</evidence>
<feature type="chain" id="PRO_5045142344" evidence="2">
    <location>
        <begin position="23"/>
        <end position="534"/>
    </location>
</feature>
<protein>
    <submittedName>
        <fullName evidence="4">DUF1906 domain-containing protein</fullName>
    </submittedName>
</protein>
<evidence type="ECO:0000256" key="2">
    <source>
        <dbReference type="SAM" id="SignalP"/>
    </source>
</evidence>
<comment type="caution">
    <text evidence="4">The sequence shown here is derived from an EMBL/GenBank/DDBJ whole genome shotgun (WGS) entry which is preliminary data.</text>
</comment>
<feature type="compositionally biased region" description="Basic residues" evidence="1">
    <location>
        <begin position="285"/>
        <end position="300"/>
    </location>
</feature>
<accession>A0ABW1A605</accession>
<feature type="region of interest" description="Disordered" evidence="1">
    <location>
        <begin position="44"/>
        <end position="68"/>
    </location>
</feature>
<dbReference type="Proteomes" id="UP001596074">
    <property type="component" value="Unassembled WGS sequence"/>
</dbReference>
<dbReference type="RefSeq" id="WP_378285801.1">
    <property type="nucleotide sequence ID" value="NZ_JBHSON010000049.1"/>
</dbReference>
<feature type="compositionally biased region" description="Pro residues" evidence="1">
    <location>
        <begin position="137"/>
        <end position="149"/>
    </location>
</feature>
<dbReference type="Gene3D" id="3.20.20.80">
    <property type="entry name" value="Glycosidases"/>
    <property type="match status" value="1"/>
</dbReference>
<sequence length="534" mass="58778">MRHVPVLGGLLGVVALSPLVSGAGAPAAWSAGDPAAALRVAAEDTAEPGRTGARIGDRAGDRAGARHRHGRAAVRVAAYRGVRIPVPEGWEVHDLDRDPTRCVRFDRRAIYLGRQGDRPDCPSRVIGGEDALHVEPLGPPPRVRGPEPSPSRDGARRTGRPDRSAALARYTVAPSVDHRVRVPLREAGVVISGMYGKDPSQVQRVIRSATIAPARPARGDDRDEDEDDRDDRDKYHYDRDYRPKHKHPKHPSGLPFFDLGPFGGDDEPRSTAPPKPKPKAEPKPKPKAKPKSKPKAKPKKNPPSGRQQNWTVGKGFDTCTAPSLASMRAWRGAFKVSNIYIGGAARGCAQPRLNRAWVKSVRSMGYRLVPTYVGLQAPCGRYRTRFTAGNAAAEGRRAATDAVREAKALGIPHSKPIYFDMEAYRQDDASCREAVLTFLHHWTKQMKVHRYVPGVYGSVGSVVRDLVLSKGFTRPSALWFAHWDGIPRLYGHPHIPDAMWHPHRRIKQYRGGHKETHGGVTINIDSNHVDGRVY</sequence>
<gene>
    <name evidence="4" type="ORF">ACFPZN_30980</name>
</gene>
<evidence type="ECO:0000313" key="4">
    <source>
        <dbReference type="EMBL" id="MFC5750073.1"/>
    </source>
</evidence>
<feature type="region of interest" description="Disordered" evidence="1">
    <location>
        <begin position="116"/>
        <end position="164"/>
    </location>
</feature>
<organism evidence="4 5">
    <name type="scientific">Actinomadura rugatobispora</name>
    <dbReference type="NCBI Taxonomy" id="1994"/>
    <lineage>
        <taxon>Bacteria</taxon>
        <taxon>Bacillati</taxon>
        <taxon>Actinomycetota</taxon>
        <taxon>Actinomycetes</taxon>
        <taxon>Streptosporangiales</taxon>
        <taxon>Thermomonosporaceae</taxon>
        <taxon>Actinomadura</taxon>
    </lineage>
</organism>
<dbReference type="Pfam" id="PF08924">
    <property type="entry name" value="Rv2525c_GlyHyd-like"/>
    <property type="match status" value="1"/>
</dbReference>
<dbReference type="InterPro" id="IPR017853">
    <property type="entry name" value="GH"/>
</dbReference>
<feature type="compositionally biased region" description="Basic and acidic residues" evidence="1">
    <location>
        <begin position="231"/>
        <end position="241"/>
    </location>
</feature>
<evidence type="ECO:0000259" key="3">
    <source>
        <dbReference type="Pfam" id="PF08924"/>
    </source>
</evidence>
<keyword evidence="2" id="KW-0732">Signal</keyword>
<feature type="compositionally biased region" description="Basic and acidic residues" evidence="1">
    <location>
        <begin position="55"/>
        <end position="64"/>
    </location>
</feature>
<dbReference type="EMBL" id="JBHSON010000049">
    <property type="protein sequence ID" value="MFC5750073.1"/>
    <property type="molecule type" value="Genomic_DNA"/>
</dbReference>
<reference evidence="5" key="1">
    <citation type="journal article" date="2019" name="Int. J. Syst. Evol. Microbiol.">
        <title>The Global Catalogue of Microorganisms (GCM) 10K type strain sequencing project: providing services to taxonomists for standard genome sequencing and annotation.</title>
        <authorList>
            <consortium name="The Broad Institute Genomics Platform"/>
            <consortium name="The Broad Institute Genome Sequencing Center for Infectious Disease"/>
            <person name="Wu L."/>
            <person name="Ma J."/>
        </authorList>
    </citation>
    <scope>NUCLEOTIDE SEQUENCE [LARGE SCALE GENOMIC DNA]</scope>
    <source>
        <strain evidence="5">KCTC 42087</strain>
    </source>
</reference>
<feature type="region of interest" description="Disordered" evidence="1">
    <location>
        <begin position="208"/>
        <end position="315"/>
    </location>
</feature>
<evidence type="ECO:0000313" key="5">
    <source>
        <dbReference type="Proteomes" id="UP001596074"/>
    </source>
</evidence>
<dbReference type="InterPro" id="IPR015020">
    <property type="entry name" value="Rv2525c-like_Glyco_Hydro-like"/>
</dbReference>
<feature type="compositionally biased region" description="Basic and acidic residues" evidence="1">
    <location>
        <begin position="153"/>
        <end position="163"/>
    </location>
</feature>
<keyword evidence="5" id="KW-1185">Reference proteome</keyword>
<dbReference type="SUPFAM" id="SSF51445">
    <property type="entry name" value="(Trans)glycosidases"/>
    <property type="match status" value="1"/>
</dbReference>
<name>A0ABW1A605_9ACTN</name>
<proteinExistence type="predicted"/>
<feature type="signal peptide" evidence="2">
    <location>
        <begin position="1"/>
        <end position="22"/>
    </location>
</feature>
<feature type="domain" description="Rv2525c-like glycoside hydrolase-like" evidence="3">
    <location>
        <begin position="335"/>
        <end position="529"/>
    </location>
</feature>